<dbReference type="Pfam" id="PF13432">
    <property type="entry name" value="TPR_16"/>
    <property type="match status" value="1"/>
</dbReference>
<gene>
    <name evidence="4" type="ORF">FYJ85_07035</name>
</gene>
<keyword evidence="5" id="KW-1185">Reference proteome</keyword>
<accession>A0A844G2Z5</accession>
<dbReference type="Pfam" id="PF13584">
    <property type="entry name" value="BatD"/>
    <property type="match status" value="1"/>
</dbReference>
<dbReference type="InterPro" id="IPR025738">
    <property type="entry name" value="BatD"/>
</dbReference>
<feature type="transmembrane region" description="Helical" evidence="2">
    <location>
        <begin position="732"/>
        <end position="754"/>
    </location>
</feature>
<dbReference type="PANTHER" id="PTHR40940:SF2">
    <property type="entry name" value="BATD"/>
    <property type="match status" value="1"/>
</dbReference>
<dbReference type="InterPro" id="IPR019734">
    <property type="entry name" value="TPR_rpt"/>
</dbReference>
<feature type="chain" id="PRO_5032715922" evidence="3">
    <location>
        <begin position="19"/>
        <end position="825"/>
    </location>
</feature>
<feature type="transmembrane region" description="Helical" evidence="2">
    <location>
        <begin position="586"/>
        <end position="603"/>
    </location>
</feature>
<keyword evidence="2" id="KW-0472">Membrane</keyword>
<comment type="caution">
    <text evidence="4">The sequence shown here is derived from an EMBL/GenBank/DDBJ whole genome shotgun (WGS) entry which is preliminary data.</text>
</comment>
<feature type="transmembrane region" description="Helical" evidence="2">
    <location>
        <begin position="707"/>
        <end position="725"/>
    </location>
</feature>
<feature type="repeat" description="TPR" evidence="1">
    <location>
        <begin position="639"/>
        <end position="672"/>
    </location>
</feature>
<dbReference type="Gene3D" id="1.25.40.10">
    <property type="entry name" value="Tetratricopeptide repeat domain"/>
    <property type="match status" value="1"/>
</dbReference>
<feature type="signal peptide" evidence="3">
    <location>
        <begin position="1"/>
        <end position="18"/>
    </location>
</feature>
<organism evidence="4 5">
    <name type="scientific">Victivallis lenta</name>
    <dbReference type="NCBI Taxonomy" id="2606640"/>
    <lineage>
        <taxon>Bacteria</taxon>
        <taxon>Pseudomonadati</taxon>
        <taxon>Lentisphaerota</taxon>
        <taxon>Lentisphaeria</taxon>
        <taxon>Victivallales</taxon>
        <taxon>Victivallaceae</taxon>
        <taxon>Victivallis</taxon>
    </lineage>
</organism>
<dbReference type="Gene3D" id="2.30.30.40">
    <property type="entry name" value="SH3 Domains"/>
    <property type="match status" value="1"/>
</dbReference>
<keyword evidence="2" id="KW-1133">Transmembrane helix</keyword>
<evidence type="ECO:0000313" key="5">
    <source>
        <dbReference type="Proteomes" id="UP000435649"/>
    </source>
</evidence>
<dbReference type="AlphaFoldDB" id="A0A844G2Z5"/>
<evidence type="ECO:0000256" key="1">
    <source>
        <dbReference type="PROSITE-ProRule" id="PRU00339"/>
    </source>
</evidence>
<reference evidence="4 5" key="1">
    <citation type="submission" date="2019-08" db="EMBL/GenBank/DDBJ databases">
        <title>In-depth cultivation of the pig gut microbiome towards novel bacterial diversity and tailored functional studies.</title>
        <authorList>
            <person name="Wylensek D."/>
            <person name="Hitch T.C.A."/>
            <person name="Clavel T."/>
        </authorList>
    </citation>
    <scope>NUCLEOTIDE SEQUENCE [LARGE SCALE GENOMIC DNA]</scope>
    <source>
        <strain evidence="4 5">BBE-744-WT-12</strain>
    </source>
</reference>
<evidence type="ECO:0000313" key="4">
    <source>
        <dbReference type="EMBL" id="MST96799.1"/>
    </source>
</evidence>
<dbReference type="PANTHER" id="PTHR40940">
    <property type="entry name" value="PROTEIN BATD-RELATED"/>
    <property type="match status" value="1"/>
</dbReference>
<dbReference type="SUPFAM" id="SSF48452">
    <property type="entry name" value="TPR-like"/>
    <property type="match status" value="1"/>
</dbReference>
<feature type="transmembrane region" description="Helical" evidence="2">
    <location>
        <begin position="453"/>
        <end position="475"/>
    </location>
</feature>
<sequence length="825" mass="89531">MKKFLSAILFFAAVLASAAGLQVSVDRDTVPENEVFYFTMEFEGSIDGPISLPELSGGDWLTNIRRNGVSILNGKRVNTLSVGIRGTAPGTLVIPAFKVKIDGREEQTQKIEVKVVPLSEMQVDDRAGGSATRLSDAVFGELTLPDKRQTYYVGEAIPMRVTVLALSELQPRLNRLPELTGTSDLVSRSYQWPDGRTSNFAEPDIRQTVQNGKRFIRFDFDTVMRPLKPGKIEPKASLTLSVALPDEQRSRPSFGFGFGFPFSDVEYTTYKVETSSPGAIEIKSLPPAPKDAVNLGLLGRWTLTGGFDRKEAKAGEALSFFLELKGSGTIETLSAPKLAFENMRVFPPEVQKDKPGEIRISYAVVPLKAGEFSKTMKFATFDPATGSYAVHELDLRLPVAPNDLPMTPGYSTGEAAPLSGEAAPAAADPVQSAQHLHRTSPGKTVPLPLIRHALPPAAAIVLLAAIAALVIELAARRKHRMQNDPEFRRVRLLKKEVPKLIARLKNTRSEEEFLQLLSVSVHPLLAEALRLPPGATPSEITAKIEDPALKAFLESVQAAEFMPAAARHKLFSKENVELLSAGLRKYAALFLLFVLAVFPAGAAEKPGAFEQGGAAFAAGDYPAAIRHYREALNDRAPSPHILYNLGEAAYRLGDLPLAKGYFERAHRLAPLDPVITEDLRQVNTALKLPEYDGGAVGRYRDALRPDWYLMIAATALAVLAVAGAVRRKLPPLLTRTALLCAAAVFVLASTAMYFQMHTTYRPERAVVLGSSLELRSLPAASSGSVVAVVSGGSDARILDRNGDFVRIGVNGQDGWVPAEKVMPIF</sequence>
<keyword evidence="3" id="KW-0732">Signal</keyword>
<dbReference type="RefSeq" id="WP_154417540.1">
    <property type="nucleotide sequence ID" value="NZ_VUNS01000005.1"/>
</dbReference>
<name>A0A844G2Z5_9BACT</name>
<dbReference type="SMART" id="SM00028">
    <property type="entry name" value="TPR"/>
    <property type="match status" value="1"/>
</dbReference>
<proteinExistence type="predicted"/>
<keyword evidence="1" id="KW-0802">TPR repeat</keyword>
<dbReference type="EMBL" id="VUNS01000005">
    <property type="protein sequence ID" value="MST96799.1"/>
    <property type="molecule type" value="Genomic_DNA"/>
</dbReference>
<dbReference type="Proteomes" id="UP000435649">
    <property type="component" value="Unassembled WGS sequence"/>
</dbReference>
<evidence type="ECO:0000256" key="3">
    <source>
        <dbReference type="SAM" id="SignalP"/>
    </source>
</evidence>
<protein>
    <submittedName>
        <fullName evidence="4">Tetratricopeptide repeat protein</fullName>
    </submittedName>
</protein>
<keyword evidence="2" id="KW-0812">Transmembrane</keyword>
<evidence type="ECO:0000256" key="2">
    <source>
        <dbReference type="SAM" id="Phobius"/>
    </source>
</evidence>
<dbReference type="InterPro" id="IPR011990">
    <property type="entry name" value="TPR-like_helical_dom_sf"/>
</dbReference>
<dbReference type="PROSITE" id="PS50005">
    <property type="entry name" value="TPR"/>
    <property type="match status" value="1"/>
</dbReference>